<feature type="signal peptide" evidence="1">
    <location>
        <begin position="1"/>
        <end position="22"/>
    </location>
</feature>
<dbReference type="EMBL" id="JADQDO010000009">
    <property type="protein sequence ID" value="MBF9234942.1"/>
    <property type="molecule type" value="Genomic_DNA"/>
</dbReference>
<proteinExistence type="predicted"/>
<sequence length="114" mass="12946">MRTAVGVWTLALLALGAPSAFAAPPALPQYAIKEWCAFAATLNKQEAKAIHEGCLSQEQKSYSLVKARWDFLPDDIRRRCIPASRRGHYGSYFVLRMCIWGELPDERKHELVER</sequence>
<gene>
    <name evidence="2" type="ORF">I2H38_16325</name>
</gene>
<evidence type="ECO:0008006" key="4">
    <source>
        <dbReference type="Google" id="ProtNLM"/>
    </source>
</evidence>
<protein>
    <recommendedName>
        <fullName evidence="4">DUF1311 domain-containing protein</fullName>
    </recommendedName>
</protein>
<evidence type="ECO:0000313" key="3">
    <source>
        <dbReference type="Proteomes" id="UP000599312"/>
    </source>
</evidence>
<keyword evidence="1" id="KW-0732">Signal</keyword>
<evidence type="ECO:0000256" key="1">
    <source>
        <dbReference type="SAM" id="SignalP"/>
    </source>
</evidence>
<dbReference type="RefSeq" id="WP_196272936.1">
    <property type="nucleotide sequence ID" value="NZ_JADQDO010000009.1"/>
</dbReference>
<keyword evidence="3" id="KW-1185">Reference proteome</keyword>
<organism evidence="2 3">
    <name type="scientific">Microvirga alba</name>
    <dbReference type="NCBI Taxonomy" id="2791025"/>
    <lineage>
        <taxon>Bacteria</taxon>
        <taxon>Pseudomonadati</taxon>
        <taxon>Pseudomonadota</taxon>
        <taxon>Alphaproteobacteria</taxon>
        <taxon>Hyphomicrobiales</taxon>
        <taxon>Methylobacteriaceae</taxon>
        <taxon>Microvirga</taxon>
    </lineage>
</organism>
<dbReference type="Proteomes" id="UP000599312">
    <property type="component" value="Unassembled WGS sequence"/>
</dbReference>
<dbReference type="AlphaFoldDB" id="A0A931BPB3"/>
<reference evidence="2" key="1">
    <citation type="submission" date="2020-11" db="EMBL/GenBank/DDBJ databases">
        <authorList>
            <person name="Kim M.K."/>
        </authorList>
    </citation>
    <scope>NUCLEOTIDE SEQUENCE</scope>
    <source>
        <strain evidence="2">BT350</strain>
    </source>
</reference>
<feature type="chain" id="PRO_5037059990" description="DUF1311 domain-containing protein" evidence="1">
    <location>
        <begin position="23"/>
        <end position="114"/>
    </location>
</feature>
<accession>A0A931BPB3</accession>
<comment type="caution">
    <text evidence="2">The sequence shown here is derived from an EMBL/GenBank/DDBJ whole genome shotgun (WGS) entry which is preliminary data.</text>
</comment>
<name>A0A931BPB3_9HYPH</name>
<evidence type="ECO:0000313" key="2">
    <source>
        <dbReference type="EMBL" id="MBF9234942.1"/>
    </source>
</evidence>